<name>A0A7J6BYS0_9TELE</name>
<keyword evidence="9" id="KW-0805">Transcription regulation</keyword>
<organism evidence="15 16">
    <name type="scientific">Onychostoma macrolepis</name>
    <dbReference type="NCBI Taxonomy" id="369639"/>
    <lineage>
        <taxon>Eukaryota</taxon>
        <taxon>Metazoa</taxon>
        <taxon>Chordata</taxon>
        <taxon>Craniata</taxon>
        <taxon>Vertebrata</taxon>
        <taxon>Euteleostomi</taxon>
        <taxon>Actinopterygii</taxon>
        <taxon>Neopterygii</taxon>
        <taxon>Teleostei</taxon>
        <taxon>Ostariophysi</taxon>
        <taxon>Cypriniformes</taxon>
        <taxon>Cyprinidae</taxon>
        <taxon>Acrossocheilinae</taxon>
        <taxon>Onychostoma</taxon>
    </lineage>
</organism>
<dbReference type="PRINTS" id="PR00398">
    <property type="entry name" value="STRDHORMONER"/>
</dbReference>
<dbReference type="GO" id="GO:0000122">
    <property type="term" value="P:negative regulation of transcription by RNA polymerase II"/>
    <property type="evidence" value="ECO:0007669"/>
    <property type="project" value="TreeGrafter"/>
</dbReference>
<evidence type="ECO:0000256" key="13">
    <source>
        <dbReference type="ARBA" id="ARBA00023242"/>
    </source>
</evidence>
<keyword evidence="12" id="KW-0675">Receptor</keyword>
<evidence type="ECO:0000256" key="7">
    <source>
        <dbReference type="ARBA" id="ARBA00022771"/>
    </source>
</evidence>
<dbReference type="PANTHER" id="PTHR24081">
    <property type="entry name" value="NUCLEAR RECEPTOR SUBFAMILY 0 GROUP B"/>
    <property type="match status" value="1"/>
</dbReference>
<keyword evidence="13" id="KW-0539">Nucleus</keyword>
<keyword evidence="16" id="KW-1185">Reference proteome</keyword>
<dbReference type="SMART" id="SM00430">
    <property type="entry name" value="HOLI"/>
    <property type="match status" value="1"/>
</dbReference>
<evidence type="ECO:0000259" key="14">
    <source>
        <dbReference type="PROSITE" id="PS51843"/>
    </source>
</evidence>
<evidence type="ECO:0000256" key="2">
    <source>
        <dbReference type="ARBA" id="ARBA00004496"/>
    </source>
</evidence>
<gene>
    <name evidence="15" type="ORF">G5714_018306</name>
</gene>
<keyword evidence="10" id="KW-0238">DNA-binding</keyword>
<keyword evidence="6" id="KW-0479">Metal-binding</keyword>
<dbReference type="Pfam" id="PF00104">
    <property type="entry name" value="Hormone_recep"/>
    <property type="match status" value="1"/>
</dbReference>
<evidence type="ECO:0000256" key="3">
    <source>
        <dbReference type="ARBA" id="ARBA00006647"/>
    </source>
</evidence>
<comment type="subcellular location">
    <subcellularLocation>
        <location evidence="2">Cytoplasm</location>
    </subcellularLocation>
    <subcellularLocation>
        <location evidence="1">Nucleus</location>
    </subcellularLocation>
</comment>
<dbReference type="SUPFAM" id="SSF48508">
    <property type="entry name" value="Nuclear receptor ligand-binding domain"/>
    <property type="match status" value="1"/>
</dbReference>
<dbReference type="PANTHER" id="PTHR24081:SF0">
    <property type="entry name" value="NUCLEAR RECEPTOR SUBFAMILY 0 GROUP B MEMBER 2"/>
    <property type="match status" value="1"/>
</dbReference>
<keyword evidence="4" id="KW-0963">Cytoplasm</keyword>
<dbReference type="Proteomes" id="UP000579812">
    <property type="component" value="Unassembled WGS sequence"/>
</dbReference>
<proteinExistence type="inferred from homology"/>
<accession>A0A7J6BYS0</accession>
<keyword evidence="8" id="KW-0862">Zinc</keyword>
<dbReference type="GO" id="GO:0005737">
    <property type="term" value="C:cytoplasm"/>
    <property type="evidence" value="ECO:0007669"/>
    <property type="project" value="UniProtKB-SubCell"/>
</dbReference>
<dbReference type="InterPro" id="IPR035500">
    <property type="entry name" value="NHR-like_dom_sf"/>
</dbReference>
<evidence type="ECO:0000256" key="6">
    <source>
        <dbReference type="ARBA" id="ARBA00022723"/>
    </source>
</evidence>
<dbReference type="Gene3D" id="1.10.565.10">
    <property type="entry name" value="Retinoid X Receptor"/>
    <property type="match status" value="1"/>
</dbReference>
<comment type="similarity">
    <text evidence="3">Belongs to the nuclear hormone receptor family. NR0 subfamily.</text>
</comment>
<dbReference type="GO" id="GO:0005634">
    <property type="term" value="C:nucleus"/>
    <property type="evidence" value="ECO:0007669"/>
    <property type="project" value="UniProtKB-SubCell"/>
</dbReference>
<evidence type="ECO:0000313" key="16">
    <source>
        <dbReference type="Proteomes" id="UP000579812"/>
    </source>
</evidence>
<evidence type="ECO:0000256" key="5">
    <source>
        <dbReference type="ARBA" id="ARBA00022491"/>
    </source>
</evidence>
<dbReference type="GO" id="GO:0003677">
    <property type="term" value="F:DNA binding"/>
    <property type="evidence" value="ECO:0007669"/>
    <property type="project" value="UniProtKB-KW"/>
</dbReference>
<reference evidence="15 16" key="1">
    <citation type="submission" date="2020-04" db="EMBL/GenBank/DDBJ databases">
        <title>Chromosome-level genome assembly of a cyprinid fish Onychostoma macrolepis by integration of Nanopore Sequencing, Bionano and Hi-C technology.</title>
        <authorList>
            <person name="Wang D."/>
        </authorList>
    </citation>
    <scope>NUCLEOTIDE SEQUENCE [LARGE SCALE GENOMIC DNA]</scope>
    <source>
        <strain evidence="15">SWU-2019</strain>
        <tissue evidence="15">Muscle</tissue>
    </source>
</reference>
<evidence type="ECO:0000256" key="12">
    <source>
        <dbReference type="ARBA" id="ARBA00023170"/>
    </source>
</evidence>
<dbReference type="GO" id="GO:0003714">
    <property type="term" value="F:transcription corepressor activity"/>
    <property type="evidence" value="ECO:0007669"/>
    <property type="project" value="TreeGrafter"/>
</dbReference>
<dbReference type="AlphaFoldDB" id="A0A7J6BYS0"/>
<keyword evidence="11" id="KW-0804">Transcription</keyword>
<feature type="domain" description="NR LBD" evidence="14">
    <location>
        <begin position="9"/>
        <end position="245"/>
    </location>
</feature>
<dbReference type="GO" id="GO:0007623">
    <property type="term" value="P:circadian rhythm"/>
    <property type="evidence" value="ECO:0007669"/>
    <property type="project" value="TreeGrafter"/>
</dbReference>
<evidence type="ECO:0000256" key="8">
    <source>
        <dbReference type="ARBA" id="ARBA00022833"/>
    </source>
</evidence>
<keyword evidence="7" id="KW-0863">Zinc-finger</keyword>
<evidence type="ECO:0000256" key="10">
    <source>
        <dbReference type="ARBA" id="ARBA00023125"/>
    </source>
</evidence>
<dbReference type="InterPro" id="IPR033544">
    <property type="entry name" value="NR0B1/2"/>
</dbReference>
<evidence type="ECO:0000256" key="11">
    <source>
        <dbReference type="ARBA" id="ARBA00023163"/>
    </source>
</evidence>
<dbReference type="InterPro" id="IPR001723">
    <property type="entry name" value="Nuclear_hrmn_rcpt"/>
</dbReference>
<keyword evidence="5" id="KW-0678">Repressor</keyword>
<protein>
    <recommendedName>
        <fullName evidence="14">NR LBD domain-containing protein</fullName>
    </recommendedName>
</protein>
<evidence type="ECO:0000256" key="9">
    <source>
        <dbReference type="ARBA" id="ARBA00023015"/>
    </source>
</evidence>
<evidence type="ECO:0000256" key="4">
    <source>
        <dbReference type="ARBA" id="ARBA00022490"/>
    </source>
</evidence>
<comment type="caution">
    <text evidence="15">The sequence shown here is derived from an EMBL/GenBank/DDBJ whole genome shotgun (WGS) entry which is preliminary data.</text>
</comment>
<evidence type="ECO:0000256" key="1">
    <source>
        <dbReference type="ARBA" id="ARBA00004123"/>
    </source>
</evidence>
<dbReference type="EMBL" id="JAAMOB010000019">
    <property type="protein sequence ID" value="KAF4100110.1"/>
    <property type="molecule type" value="Genomic_DNA"/>
</dbReference>
<dbReference type="GO" id="GO:0008270">
    <property type="term" value="F:zinc ion binding"/>
    <property type="evidence" value="ECO:0007669"/>
    <property type="project" value="UniProtKB-KW"/>
</dbReference>
<dbReference type="InterPro" id="IPR000536">
    <property type="entry name" value="Nucl_hrmn_rcpt_lig-bd"/>
</dbReference>
<evidence type="ECO:0000313" key="15">
    <source>
        <dbReference type="EMBL" id="KAF4100110.1"/>
    </source>
</evidence>
<sequence>MKQYFSDRRPRGILFSILNRECDFAHFGYPDTRSCHCKRLVCLRNPETTCRVAFGVLIKTIHFMKSLPSFQTLALRDRLVLVEKRWVPLFLLGLAQEHVTFEVRAVPAANILRNILMNGRQKSDDCPPTLAGAHKLKTFLNKVWSLDLSLKEYSCLKGAILFSQDAAGLRSSAVMAGLQEEAQRALHMLILSHPHPTDHRTFTDMLFMASALQMEAQSLVTELFFRPIAGQMDLHKLLHEMIVKQLLQE</sequence>
<dbReference type="PROSITE" id="PS51843">
    <property type="entry name" value="NR_LBD"/>
    <property type="match status" value="1"/>
</dbReference>